<evidence type="ECO:0000256" key="1">
    <source>
        <dbReference type="ARBA" id="ARBA00004448"/>
    </source>
</evidence>
<comment type="subcellular location">
    <subcellularLocation>
        <location evidence="9">Membrane</location>
        <topology evidence="9">Multi-pass membrane protein</topology>
    </subcellularLocation>
    <subcellularLocation>
        <location evidence="1">Mitochondrion inner membrane</location>
        <topology evidence="1">Multi-pass membrane protein</topology>
    </subcellularLocation>
</comment>
<dbReference type="GeneID" id="100646033"/>
<dbReference type="Proteomes" id="UP000835206">
    <property type="component" value="Chromosome 11"/>
</dbReference>
<protein>
    <submittedName>
        <fullName evidence="12">Mitochondrial inner membrane protein OXA1L</fullName>
    </submittedName>
</protein>
<keyword evidence="11" id="KW-1185">Reference proteome</keyword>
<evidence type="ECO:0000256" key="6">
    <source>
        <dbReference type="ARBA" id="ARBA00022989"/>
    </source>
</evidence>
<dbReference type="CDD" id="cd20069">
    <property type="entry name" value="5TM_Oxa1-like"/>
    <property type="match status" value="1"/>
</dbReference>
<evidence type="ECO:0000259" key="10">
    <source>
        <dbReference type="Pfam" id="PF02096"/>
    </source>
</evidence>
<dbReference type="CTD" id="5018"/>
<comment type="similarity">
    <text evidence="2 9">Belongs to the OXA1/ALB3/YidC family.</text>
</comment>
<keyword evidence="8" id="KW-0472">Membrane</keyword>
<keyword evidence="5" id="KW-0809">Transit peptide</keyword>
<dbReference type="GO" id="GO:0032979">
    <property type="term" value="P:protein insertion into mitochondrial inner membrane from matrix"/>
    <property type="evidence" value="ECO:0007669"/>
    <property type="project" value="TreeGrafter"/>
</dbReference>
<dbReference type="KEGG" id="bter:100646033"/>
<evidence type="ECO:0000256" key="8">
    <source>
        <dbReference type="ARBA" id="ARBA00023136"/>
    </source>
</evidence>
<dbReference type="GO" id="GO:0005743">
    <property type="term" value="C:mitochondrial inner membrane"/>
    <property type="evidence" value="ECO:0007669"/>
    <property type="project" value="UniProtKB-SubCell"/>
</dbReference>
<evidence type="ECO:0000256" key="7">
    <source>
        <dbReference type="ARBA" id="ARBA00023128"/>
    </source>
</evidence>
<organism evidence="11 12">
    <name type="scientific">Bombus terrestris</name>
    <name type="common">Buff-tailed bumblebee</name>
    <name type="synonym">Apis terrestris</name>
    <dbReference type="NCBI Taxonomy" id="30195"/>
    <lineage>
        <taxon>Eukaryota</taxon>
        <taxon>Metazoa</taxon>
        <taxon>Ecdysozoa</taxon>
        <taxon>Arthropoda</taxon>
        <taxon>Hexapoda</taxon>
        <taxon>Insecta</taxon>
        <taxon>Pterygota</taxon>
        <taxon>Neoptera</taxon>
        <taxon>Endopterygota</taxon>
        <taxon>Hymenoptera</taxon>
        <taxon>Apocrita</taxon>
        <taxon>Aculeata</taxon>
        <taxon>Apoidea</taxon>
        <taxon>Anthophila</taxon>
        <taxon>Apidae</taxon>
        <taxon>Bombus</taxon>
        <taxon>Bombus</taxon>
    </lineage>
</organism>
<evidence type="ECO:0000256" key="4">
    <source>
        <dbReference type="ARBA" id="ARBA00022792"/>
    </source>
</evidence>
<dbReference type="InterPro" id="IPR028055">
    <property type="entry name" value="YidC/Oxa/ALB_C"/>
</dbReference>
<keyword evidence="6" id="KW-1133">Transmembrane helix</keyword>
<name>A0A9B0BZE0_BOMTE</name>
<dbReference type="AlphaFoldDB" id="A0A9B0BZE0"/>
<keyword evidence="3 9" id="KW-0812">Transmembrane</keyword>
<evidence type="ECO:0000256" key="9">
    <source>
        <dbReference type="RuleBase" id="RU003945"/>
    </source>
</evidence>
<evidence type="ECO:0000256" key="3">
    <source>
        <dbReference type="ARBA" id="ARBA00022692"/>
    </source>
</evidence>
<keyword evidence="7" id="KW-0496">Mitochondrion</keyword>
<evidence type="ECO:0000313" key="12">
    <source>
        <dbReference type="RefSeq" id="XP_003398921.2"/>
    </source>
</evidence>
<gene>
    <name evidence="12" type="primary">LOC100646033</name>
</gene>
<accession>A0A9B0BZE0</accession>
<dbReference type="InterPro" id="IPR001708">
    <property type="entry name" value="YidC/ALB3/OXA1/COX18"/>
</dbReference>
<keyword evidence="4" id="KW-0999">Mitochondrion inner membrane</keyword>
<dbReference type="RefSeq" id="XP_003398921.2">
    <property type="nucleotide sequence ID" value="XM_003398873.4"/>
</dbReference>
<dbReference type="Pfam" id="PF02096">
    <property type="entry name" value="60KD_IMP"/>
    <property type="match status" value="1"/>
</dbReference>
<sequence>MLTRLCVRVSQKLLNTNTGFHKTTECHFSGLAYHITNGPLKRDCVLNVHKLSKIHKIYFARYESTANTAIKENASNTPPDSPVLQTQITDLNNSVPEKDLLNEIPDPPLPQIPLPTEITEVIKLHANGEPTFESLGLGGYGPVGIIQTFYELLYVNCNLPWWATIILTSALIKFATFPCTVSAHKNSSKMTNVLPKMVKLQDNITEARKCGNFQEATIYAIELQELLKKNNIKMFPVSNFLKIGAHLPIFFALREMTNKPVESLKEGGLWWFVDLTSVDPYYLLPLGTSITLYAVTSYTLRNSQNLTPIMRNMFKAVPVISFIFAMKFPGAILCHWAISNILTVVENQVLQLKKVKAYFNIPSIQQETTKNIVKNDKGFKESFSDAWTNMKISNRLASYSHADLKQFNNAAKGPLPKTYKYNPVKNLSKAASTTSMTTTKK</sequence>
<evidence type="ECO:0000256" key="5">
    <source>
        <dbReference type="ARBA" id="ARBA00022946"/>
    </source>
</evidence>
<dbReference type="PANTHER" id="PTHR12428:SF66">
    <property type="entry name" value="MITOCHONDRIAL INNER MEMBRANE PROTEIN OXA1L"/>
    <property type="match status" value="1"/>
</dbReference>
<evidence type="ECO:0000256" key="2">
    <source>
        <dbReference type="ARBA" id="ARBA00009877"/>
    </source>
</evidence>
<evidence type="ECO:0000313" key="11">
    <source>
        <dbReference type="Proteomes" id="UP000835206"/>
    </source>
</evidence>
<dbReference type="OrthoDB" id="2148490at2759"/>
<reference evidence="12" key="1">
    <citation type="submission" date="2025-08" db="UniProtKB">
        <authorList>
            <consortium name="RefSeq"/>
        </authorList>
    </citation>
    <scope>IDENTIFICATION</scope>
</reference>
<feature type="domain" description="Membrane insertase YidC/Oxa/ALB C-terminal" evidence="10">
    <location>
        <begin position="161"/>
        <end position="350"/>
    </location>
</feature>
<dbReference type="PANTHER" id="PTHR12428">
    <property type="entry name" value="OXA1"/>
    <property type="match status" value="1"/>
</dbReference>
<dbReference type="GO" id="GO:0032977">
    <property type="term" value="F:membrane insertase activity"/>
    <property type="evidence" value="ECO:0007669"/>
    <property type="project" value="InterPro"/>
</dbReference>
<proteinExistence type="inferred from homology"/>